<evidence type="ECO:0000256" key="1">
    <source>
        <dbReference type="SAM" id="MobiDB-lite"/>
    </source>
</evidence>
<accession>A0AAN9LZD9</accession>
<comment type="caution">
    <text evidence="2">The sequence shown here is derived from an EMBL/GenBank/DDBJ whole genome shotgun (WGS) entry which is preliminary data.</text>
</comment>
<keyword evidence="3" id="KW-1185">Reference proteome</keyword>
<feature type="region of interest" description="Disordered" evidence="1">
    <location>
        <begin position="89"/>
        <end position="108"/>
    </location>
</feature>
<dbReference type="AlphaFoldDB" id="A0AAN9LZD9"/>
<evidence type="ECO:0000313" key="3">
    <source>
        <dbReference type="Proteomes" id="UP001367508"/>
    </source>
</evidence>
<dbReference type="EMBL" id="JAYMYQ010000003">
    <property type="protein sequence ID" value="KAK7344967.1"/>
    <property type="molecule type" value="Genomic_DNA"/>
</dbReference>
<name>A0AAN9LZD9_CANGL</name>
<reference evidence="2 3" key="1">
    <citation type="submission" date="2024-01" db="EMBL/GenBank/DDBJ databases">
        <title>The genomes of 5 underutilized Papilionoideae crops provide insights into root nodulation and disease resistanc.</title>
        <authorList>
            <person name="Jiang F."/>
        </authorList>
    </citation>
    <scope>NUCLEOTIDE SEQUENCE [LARGE SCALE GENOMIC DNA]</scope>
    <source>
        <strain evidence="2">LVBAO_FW01</strain>
        <tissue evidence="2">Leaves</tissue>
    </source>
</reference>
<dbReference type="Proteomes" id="UP001367508">
    <property type="component" value="Unassembled WGS sequence"/>
</dbReference>
<protein>
    <submittedName>
        <fullName evidence="2">Uncharacterized protein</fullName>
    </submittedName>
</protein>
<proteinExistence type="predicted"/>
<evidence type="ECO:0000313" key="2">
    <source>
        <dbReference type="EMBL" id="KAK7344967.1"/>
    </source>
</evidence>
<gene>
    <name evidence="2" type="ORF">VNO77_15274</name>
</gene>
<sequence>MGEVSRKAEAEARKQSIKKEAWALKREAFRRSLGRKKVEGRNRKAIIDHLPKSITDAENHLPQTQDIYEEPQPEPNHYHMYPLGKENTQVGMRQQPLRSDEQGRTRCGHRAIKNEDALVQLFISPM</sequence>
<organism evidence="2 3">
    <name type="scientific">Canavalia gladiata</name>
    <name type="common">Sword bean</name>
    <name type="synonym">Dolichos gladiatus</name>
    <dbReference type="NCBI Taxonomy" id="3824"/>
    <lineage>
        <taxon>Eukaryota</taxon>
        <taxon>Viridiplantae</taxon>
        <taxon>Streptophyta</taxon>
        <taxon>Embryophyta</taxon>
        <taxon>Tracheophyta</taxon>
        <taxon>Spermatophyta</taxon>
        <taxon>Magnoliopsida</taxon>
        <taxon>eudicotyledons</taxon>
        <taxon>Gunneridae</taxon>
        <taxon>Pentapetalae</taxon>
        <taxon>rosids</taxon>
        <taxon>fabids</taxon>
        <taxon>Fabales</taxon>
        <taxon>Fabaceae</taxon>
        <taxon>Papilionoideae</taxon>
        <taxon>50 kb inversion clade</taxon>
        <taxon>NPAAA clade</taxon>
        <taxon>indigoferoid/millettioid clade</taxon>
        <taxon>Phaseoleae</taxon>
        <taxon>Canavalia</taxon>
    </lineage>
</organism>